<reference evidence="1 2" key="1">
    <citation type="submission" date="2015-04" db="EMBL/GenBank/DDBJ databases">
        <title>Lasius niger genome sequencing.</title>
        <authorList>
            <person name="Konorov E.A."/>
            <person name="Nikitin M.A."/>
            <person name="Kirill M.V."/>
            <person name="Chang P."/>
        </authorList>
    </citation>
    <scope>NUCLEOTIDE SEQUENCE [LARGE SCALE GENOMIC DNA]</scope>
    <source>
        <tissue evidence="1">Whole</tissue>
    </source>
</reference>
<organism evidence="1 2">
    <name type="scientific">Lasius niger</name>
    <name type="common">Black garden ant</name>
    <dbReference type="NCBI Taxonomy" id="67767"/>
    <lineage>
        <taxon>Eukaryota</taxon>
        <taxon>Metazoa</taxon>
        <taxon>Ecdysozoa</taxon>
        <taxon>Arthropoda</taxon>
        <taxon>Hexapoda</taxon>
        <taxon>Insecta</taxon>
        <taxon>Pterygota</taxon>
        <taxon>Neoptera</taxon>
        <taxon>Endopterygota</taxon>
        <taxon>Hymenoptera</taxon>
        <taxon>Apocrita</taxon>
        <taxon>Aculeata</taxon>
        <taxon>Formicoidea</taxon>
        <taxon>Formicidae</taxon>
        <taxon>Formicinae</taxon>
        <taxon>Lasius</taxon>
        <taxon>Lasius</taxon>
    </lineage>
</organism>
<evidence type="ECO:0000313" key="2">
    <source>
        <dbReference type="Proteomes" id="UP000036403"/>
    </source>
</evidence>
<sequence length="134" mass="14820">MQLAKKNIFLENLKIDNIDCRRAMTGGLLLQIDGKDNQSKAEKLTDQLQNLFANNKSVKVYKPQQMAELRILGIDDTITCEDIARTVTETGDCRMTEVRTGPIRIAGRGMGTVWVRCPLIAANKLAGMGKIKVG</sequence>
<dbReference type="OrthoDB" id="7554281at2759"/>
<protein>
    <submittedName>
        <fullName evidence="1">Uncharacterized protein</fullName>
    </submittedName>
</protein>
<proteinExistence type="predicted"/>
<comment type="caution">
    <text evidence="1">The sequence shown here is derived from an EMBL/GenBank/DDBJ whole genome shotgun (WGS) entry which is preliminary data.</text>
</comment>
<name>A0A0J7KI33_LASNI</name>
<accession>A0A0J7KI33</accession>
<dbReference type="AlphaFoldDB" id="A0A0J7KI33"/>
<gene>
    <name evidence="1" type="ORF">RF55_10374</name>
</gene>
<dbReference type="PaxDb" id="67767-A0A0J7KI33"/>
<keyword evidence="2" id="KW-1185">Reference proteome</keyword>
<evidence type="ECO:0000313" key="1">
    <source>
        <dbReference type="EMBL" id="KMQ89927.1"/>
    </source>
</evidence>
<dbReference type="Proteomes" id="UP000036403">
    <property type="component" value="Unassembled WGS sequence"/>
</dbReference>
<dbReference type="EMBL" id="LBMM01007227">
    <property type="protein sequence ID" value="KMQ89927.1"/>
    <property type="molecule type" value="Genomic_DNA"/>
</dbReference>